<dbReference type="GO" id="GO:0030667">
    <property type="term" value="C:secretory granule membrane"/>
    <property type="evidence" value="ECO:0007669"/>
    <property type="project" value="TreeGrafter"/>
</dbReference>
<evidence type="ECO:0000256" key="3">
    <source>
        <dbReference type="ARBA" id="ARBA00023180"/>
    </source>
</evidence>
<feature type="domain" description="Copper type II ascorbate-dependent monooxygenase C-terminal" evidence="6">
    <location>
        <begin position="106"/>
        <end position="256"/>
    </location>
</feature>
<evidence type="ECO:0000256" key="1">
    <source>
        <dbReference type="ARBA" id="ARBA00010676"/>
    </source>
</evidence>
<feature type="compositionally biased region" description="Acidic residues" evidence="4">
    <location>
        <begin position="376"/>
        <end position="392"/>
    </location>
</feature>
<evidence type="ECO:0000259" key="6">
    <source>
        <dbReference type="Pfam" id="PF03712"/>
    </source>
</evidence>
<dbReference type="Pfam" id="PF01082">
    <property type="entry name" value="Cu2_monooxygen"/>
    <property type="match status" value="1"/>
</dbReference>
<dbReference type="Proteomes" id="UP000747542">
    <property type="component" value="Unassembled WGS sequence"/>
</dbReference>
<keyword evidence="2" id="KW-1015">Disulfide bond</keyword>
<comment type="similarity">
    <text evidence="1">Belongs to the copper type II ascorbate-dependent monooxygenase family.</text>
</comment>
<proteinExistence type="inferred from homology"/>
<name>A0A8J5JQK6_HOMAM</name>
<dbReference type="PANTHER" id="PTHR10157">
    <property type="entry name" value="DOPAMINE BETA HYDROXYLASE RELATED"/>
    <property type="match status" value="1"/>
</dbReference>
<dbReference type="GO" id="GO:0005615">
    <property type="term" value="C:extracellular space"/>
    <property type="evidence" value="ECO:0007669"/>
    <property type="project" value="TreeGrafter"/>
</dbReference>
<evidence type="ECO:0000259" key="5">
    <source>
        <dbReference type="Pfam" id="PF01082"/>
    </source>
</evidence>
<dbReference type="InterPro" id="IPR008977">
    <property type="entry name" value="PHM/PNGase_F_dom_sf"/>
</dbReference>
<dbReference type="GO" id="GO:0004500">
    <property type="term" value="F:dopamine beta-monooxygenase activity"/>
    <property type="evidence" value="ECO:0007669"/>
    <property type="project" value="InterPro"/>
</dbReference>
<reference evidence="7" key="1">
    <citation type="journal article" date="2021" name="Sci. Adv.">
        <title>The American lobster genome reveals insights on longevity, neural, and immune adaptations.</title>
        <authorList>
            <person name="Polinski J.M."/>
            <person name="Zimin A.V."/>
            <person name="Clark K.F."/>
            <person name="Kohn A.B."/>
            <person name="Sadowski N."/>
            <person name="Timp W."/>
            <person name="Ptitsyn A."/>
            <person name="Khanna P."/>
            <person name="Romanova D.Y."/>
            <person name="Williams P."/>
            <person name="Greenwood S.J."/>
            <person name="Moroz L.L."/>
            <person name="Walt D.R."/>
            <person name="Bodnar A.G."/>
        </authorList>
    </citation>
    <scope>NUCLEOTIDE SEQUENCE</scope>
    <source>
        <strain evidence="7">GMGI-L3</strain>
    </source>
</reference>
<sequence>MIVYECTDLSDENPAIDEAYEEQAASGGQGCYPSDMSQLIATCNHVVVAWAVGSEGLSLPPEAGYPLTPKGPKFYMMEVHYDNPNKQAFRDESGIRIIYTPDLRYYDAGVLSIGVDPTWKHLIPPRQRTVLSEGHCVGECTQAALPTTGINVFAVILHTHLLGRKVRVRHLRQGRELEPIAQDNNYDFNYQEYRALKAPRSVLPGDHLIGECVYNSRERSTITLGGLKTRDEMCLSFLFYWPRANLSLCHSKPSLNTVLHSLGIDELSAKSDPIKIHRPIELAGKTLEWRLMNYDWKNQFEYFQETTHNGTFNPTCWSRGQSLIPELEKLDFEYPNITEAWAPENICRRRRRKDRRRKNKNGRGKNHHLLSHGGGEEVEEEEEEEDEEEVMFDDQTNSRTIERIDVDTFNHVDLYMPVIEERIENDPYGSGGIENGDLPNVPDPELEQDLQEMERDLEQELANKFPDTLQERTSHQNRDGSGSSCLMVTFSQWTLTVCLSVLCLSRFYDSHG</sequence>
<evidence type="ECO:0000256" key="2">
    <source>
        <dbReference type="ARBA" id="ARBA00023157"/>
    </source>
</evidence>
<dbReference type="SUPFAM" id="SSF49742">
    <property type="entry name" value="PHM/PNGase F"/>
    <property type="match status" value="2"/>
</dbReference>
<feature type="region of interest" description="Disordered" evidence="4">
    <location>
        <begin position="352"/>
        <end position="399"/>
    </location>
</feature>
<dbReference type="InterPro" id="IPR036939">
    <property type="entry name" value="Cu2_ascorb_mOase_N_sf"/>
</dbReference>
<evidence type="ECO:0000313" key="7">
    <source>
        <dbReference type="EMBL" id="KAG7162285.1"/>
    </source>
</evidence>
<feature type="domain" description="Copper type II ascorbate-dependent monooxygenase N-terminal" evidence="5">
    <location>
        <begin position="1"/>
        <end position="87"/>
    </location>
</feature>
<dbReference type="GO" id="GO:0042421">
    <property type="term" value="P:norepinephrine biosynthetic process"/>
    <property type="evidence" value="ECO:0007669"/>
    <property type="project" value="TreeGrafter"/>
</dbReference>
<dbReference type="EMBL" id="JAHLQT010027733">
    <property type="protein sequence ID" value="KAG7162285.1"/>
    <property type="molecule type" value="Genomic_DNA"/>
</dbReference>
<evidence type="ECO:0000256" key="4">
    <source>
        <dbReference type="SAM" id="MobiDB-lite"/>
    </source>
</evidence>
<dbReference type="InterPro" id="IPR000945">
    <property type="entry name" value="DBH-like"/>
</dbReference>
<dbReference type="PANTHER" id="PTHR10157:SF40">
    <property type="entry name" value="MOXD1 HOMOLOG 2"/>
    <property type="match status" value="1"/>
</dbReference>
<dbReference type="Gene3D" id="2.60.120.310">
    <property type="entry name" value="Copper type II, ascorbate-dependent monooxygenase, N-terminal domain"/>
    <property type="match status" value="1"/>
</dbReference>
<dbReference type="Pfam" id="PF03712">
    <property type="entry name" value="Cu2_monoox_C"/>
    <property type="match status" value="1"/>
</dbReference>
<dbReference type="GO" id="GO:0005507">
    <property type="term" value="F:copper ion binding"/>
    <property type="evidence" value="ECO:0007669"/>
    <property type="project" value="InterPro"/>
</dbReference>
<organism evidence="7 8">
    <name type="scientific">Homarus americanus</name>
    <name type="common">American lobster</name>
    <dbReference type="NCBI Taxonomy" id="6706"/>
    <lineage>
        <taxon>Eukaryota</taxon>
        <taxon>Metazoa</taxon>
        <taxon>Ecdysozoa</taxon>
        <taxon>Arthropoda</taxon>
        <taxon>Crustacea</taxon>
        <taxon>Multicrustacea</taxon>
        <taxon>Malacostraca</taxon>
        <taxon>Eumalacostraca</taxon>
        <taxon>Eucarida</taxon>
        <taxon>Decapoda</taxon>
        <taxon>Pleocyemata</taxon>
        <taxon>Astacidea</taxon>
        <taxon>Nephropoidea</taxon>
        <taxon>Nephropidae</taxon>
        <taxon>Homarus</taxon>
    </lineage>
</organism>
<keyword evidence="3" id="KW-0325">Glycoprotein</keyword>
<dbReference type="Gene3D" id="2.60.120.230">
    <property type="match status" value="1"/>
</dbReference>
<dbReference type="InterPro" id="IPR014784">
    <property type="entry name" value="Cu2_ascorb_mOase-like_C"/>
</dbReference>
<dbReference type="FunFam" id="2.60.120.230:FF:000001">
    <property type="entry name" value="Monooxygenase, DBH-like 1"/>
    <property type="match status" value="1"/>
</dbReference>
<keyword evidence="8" id="KW-1185">Reference proteome</keyword>
<accession>A0A8J5JQK6</accession>
<comment type="caution">
    <text evidence="7">The sequence shown here is derived from an EMBL/GenBank/DDBJ whole genome shotgun (WGS) entry which is preliminary data.</text>
</comment>
<dbReference type="AlphaFoldDB" id="A0A8J5JQK6"/>
<dbReference type="GO" id="GO:0042420">
    <property type="term" value="P:dopamine catabolic process"/>
    <property type="evidence" value="ECO:0007669"/>
    <property type="project" value="TreeGrafter"/>
</dbReference>
<feature type="compositionally biased region" description="Basic residues" evidence="4">
    <location>
        <begin position="352"/>
        <end position="370"/>
    </location>
</feature>
<evidence type="ECO:0000313" key="8">
    <source>
        <dbReference type="Proteomes" id="UP000747542"/>
    </source>
</evidence>
<dbReference type="InterPro" id="IPR024548">
    <property type="entry name" value="Cu2_monoox_C"/>
</dbReference>
<dbReference type="InterPro" id="IPR000323">
    <property type="entry name" value="Cu2_ascorb_mOase_N"/>
</dbReference>
<dbReference type="GO" id="GO:0006589">
    <property type="term" value="P:octopamine biosynthetic process"/>
    <property type="evidence" value="ECO:0007669"/>
    <property type="project" value="TreeGrafter"/>
</dbReference>
<gene>
    <name evidence="7" type="primary">Moxd1h2-L</name>
    <name evidence="7" type="ORF">Hamer_G025041</name>
</gene>
<protein>
    <submittedName>
        <fullName evidence="7">MOXD1 2-like</fullName>
    </submittedName>
</protein>